<name>A0ABV0KKF5_9CYAN</name>
<dbReference type="RefSeq" id="WP_347241043.1">
    <property type="nucleotide sequence ID" value="NZ_JAMPLM010000012.1"/>
</dbReference>
<sequence>MHLFGNILTTYGAAANNRGQSEGNLATLQKIMWQGEVHSTVSAEAIRWACRLSLQERGYTINREWHNDILKFSLKNTDFDSEVYADDDIFGFMKAEAAKIDGSDQNHEKPKSTSNNAEAQYQRPKGTVIARRGALEVGRAVSINPFMGDVIFNAKSGEKGRTSLYSTEVHATRYQYGFTLTPNHLKDKTRTLAVLDCLASLRAVGGNHAHFLYDFSPSSLVLRWTPDFAPRLLYCFEEDEDGNISSQNLIRQISSGDIEPEELWAGGLYSEALAEYGVHVFPGVKAAVEAIKNVIAKDLQVSP</sequence>
<evidence type="ECO:0000256" key="3">
    <source>
        <dbReference type="SAM" id="MobiDB-lite"/>
    </source>
</evidence>
<feature type="compositionally biased region" description="Basic and acidic residues" evidence="3">
    <location>
        <begin position="101"/>
        <end position="111"/>
    </location>
</feature>
<evidence type="ECO:0000256" key="1">
    <source>
        <dbReference type="ARBA" id="ARBA00023118"/>
    </source>
</evidence>
<organism evidence="4 5">
    <name type="scientific">Stenomitos frigidus AS-A4</name>
    <dbReference type="NCBI Taxonomy" id="2933935"/>
    <lineage>
        <taxon>Bacteria</taxon>
        <taxon>Bacillati</taxon>
        <taxon>Cyanobacteriota</taxon>
        <taxon>Cyanophyceae</taxon>
        <taxon>Leptolyngbyales</taxon>
        <taxon>Leptolyngbyaceae</taxon>
        <taxon>Stenomitos</taxon>
    </lineage>
</organism>
<gene>
    <name evidence="4" type="ORF">NDI38_14930</name>
</gene>
<evidence type="ECO:0000256" key="2">
    <source>
        <dbReference type="ARBA" id="ARBA00025626"/>
    </source>
</evidence>
<dbReference type="EMBL" id="JAMPLM010000012">
    <property type="protein sequence ID" value="MEP1059734.1"/>
    <property type="molecule type" value="Genomic_DNA"/>
</dbReference>
<protein>
    <submittedName>
        <fullName evidence="4">DevR family CRISPR-associated autoregulator</fullName>
    </submittedName>
</protein>
<proteinExistence type="predicted"/>
<dbReference type="InterPro" id="IPR010154">
    <property type="entry name" value="CRISPR-assoc_Cas7/Cst2/DevR"/>
</dbReference>
<keyword evidence="1" id="KW-0051">Antiviral defense</keyword>
<accession>A0ABV0KKF5</accession>
<feature type="region of interest" description="Disordered" evidence="3">
    <location>
        <begin position="101"/>
        <end position="122"/>
    </location>
</feature>
<comment type="function">
    <text evidence="2">CRISPR (clustered regularly interspaced short palindromic repeat) is an adaptive immune system that provides protection against mobile genetic elements (viruses, transposable elements and conjugative plasmids). CRISPR clusters contain spacers, sequences complementary to antecedent mobile elements, and target invading nucleic acids. CRISPR clusters are transcribed and processed into CRISPR RNA (crRNA).</text>
</comment>
<reference evidence="4 5" key="1">
    <citation type="submission" date="2022-04" db="EMBL/GenBank/DDBJ databases">
        <title>Positive selection, recombination, and allopatry shape intraspecific diversity of widespread and dominant cyanobacteria.</title>
        <authorList>
            <person name="Wei J."/>
            <person name="Shu W."/>
            <person name="Hu C."/>
        </authorList>
    </citation>
    <scope>NUCLEOTIDE SEQUENCE [LARGE SCALE GENOMIC DNA]</scope>
    <source>
        <strain evidence="4 5">AS-A4</strain>
    </source>
</reference>
<dbReference type="InterPro" id="IPR016581">
    <property type="entry name" value="Cas7/Cst2/DevR_bac"/>
</dbReference>
<dbReference type="Proteomes" id="UP001476950">
    <property type="component" value="Unassembled WGS sequence"/>
</dbReference>
<keyword evidence="5" id="KW-1185">Reference proteome</keyword>
<dbReference type="NCBIfam" id="TIGR01875">
    <property type="entry name" value="cas_MJ0381"/>
    <property type="match status" value="1"/>
</dbReference>
<evidence type="ECO:0000313" key="4">
    <source>
        <dbReference type="EMBL" id="MEP1059734.1"/>
    </source>
</evidence>
<dbReference type="PIRSF" id="PIRSF011362">
    <property type="entry name" value="Fruiting_body_devlp_DevR"/>
    <property type="match status" value="1"/>
</dbReference>
<comment type="caution">
    <text evidence="4">The sequence shown here is derived from an EMBL/GenBank/DDBJ whole genome shotgun (WGS) entry which is preliminary data.</text>
</comment>
<evidence type="ECO:0000313" key="5">
    <source>
        <dbReference type="Proteomes" id="UP001476950"/>
    </source>
</evidence>